<reference evidence="1" key="1">
    <citation type="journal article" date="2020" name="Nature">
        <title>Giant virus diversity and host interactions through global metagenomics.</title>
        <authorList>
            <person name="Schulz F."/>
            <person name="Roux S."/>
            <person name="Paez-Espino D."/>
            <person name="Jungbluth S."/>
            <person name="Walsh D.A."/>
            <person name="Denef V.J."/>
            <person name="McMahon K.D."/>
            <person name="Konstantinidis K.T."/>
            <person name="Eloe-Fadrosh E.A."/>
            <person name="Kyrpides N.C."/>
            <person name="Woyke T."/>
        </authorList>
    </citation>
    <scope>NUCLEOTIDE SEQUENCE</scope>
    <source>
        <strain evidence="1">GVMAG-M-3300010157-4</strain>
    </source>
</reference>
<name>A0A6C0B5T5_9ZZZZ</name>
<dbReference type="EMBL" id="MN739082">
    <property type="protein sequence ID" value="QHS87567.1"/>
    <property type="molecule type" value="Genomic_DNA"/>
</dbReference>
<sequence length="211" mass="24676">MTLKSSRTNNRKKIFTVDETDVQSKIELKTLHFNFTESFAKELAAFAEIHRNDDRKVFKSAWNDWIETASIAQLVSAEIEIQHKRGFSGDVLDKMFKSARYYFRKKPTTPPEKTKRKQYISLCPQFLAQIDKHALDIIKANTTNNDSNKCSANISPARAYTDFCDTNQDVIYEQIEHLVELLEYLDICEKMKKTYKNRFHLMKVTVENMCV</sequence>
<evidence type="ECO:0000313" key="1">
    <source>
        <dbReference type="EMBL" id="QHS87567.1"/>
    </source>
</evidence>
<proteinExistence type="predicted"/>
<dbReference type="AlphaFoldDB" id="A0A6C0B5T5"/>
<organism evidence="1">
    <name type="scientific">viral metagenome</name>
    <dbReference type="NCBI Taxonomy" id="1070528"/>
    <lineage>
        <taxon>unclassified sequences</taxon>
        <taxon>metagenomes</taxon>
        <taxon>organismal metagenomes</taxon>
    </lineage>
</organism>
<protein>
    <submittedName>
        <fullName evidence="1">Uncharacterized protein</fullName>
    </submittedName>
</protein>
<accession>A0A6C0B5T5</accession>